<dbReference type="Proteomes" id="UP001431783">
    <property type="component" value="Unassembled WGS sequence"/>
</dbReference>
<keyword evidence="3" id="KW-1185">Reference proteome</keyword>
<protein>
    <submittedName>
        <fullName evidence="2">Uncharacterized protein</fullName>
    </submittedName>
</protein>
<organism evidence="2 3">
    <name type="scientific">Henosepilachna vigintioctopunctata</name>
    <dbReference type="NCBI Taxonomy" id="420089"/>
    <lineage>
        <taxon>Eukaryota</taxon>
        <taxon>Metazoa</taxon>
        <taxon>Ecdysozoa</taxon>
        <taxon>Arthropoda</taxon>
        <taxon>Hexapoda</taxon>
        <taxon>Insecta</taxon>
        <taxon>Pterygota</taxon>
        <taxon>Neoptera</taxon>
        <taxon>Endopterygota</taxon>
        <taxon>Coleoptera</taxon>
        <taxon>Polyphaga</taxon>
        <taxon>Cucujiformia</taxon>
        <taxon>Coccinelloidea</taxon>
        <taxon>Coccinellidae</taxon>
        <taxon>Epilachninae</taxon>
        <taxon>Epilachnini</taxon>
        <taxon>Henosepilachna</taxon>
    </lineage>
</organism>
<reference evidence="2 3" key="1">
    <citation type="submission" date="2023-03" db="EMBL/GenBank/DDBJ databases">
        <title>Genome insight into feeding habits of ladybird beetles.</title>
        <authorList>
            <person name="Li H.-S."/>
            <person name="Huang Y.-H."/>
            <person name="Pang H."/>
        </authorList>
    </citation>
    <scope>NUCLEOTIDE SEQUENCE [LARGE SCALE GENOMIC DNA]</scope>
    <source>
        <strain evidence="2">SYSU_2023b</strain>
        <tissue evidence="2">Whole body</tissue>
    </source>
</reference>
<comment type="caution">
    <text evidence="2">The sequence shown here is derived from an EMBL/GenBank/DDBJ whole genome shotgun (WGS) entry which is preliminary data.</text>
</comment>
<evidence type="ECO:0000313" key="3">
    <source>
        <dbReference type="Proteomes" id="UP001431783"/>
    </source>
</evidence>
<feature type="compositionally biased region" description="Basic and acidic residues" evidence="1">
    <location>
        <begin position="51"/>
        <end position="79"/>
    </location>
</feature>
<name>A0AAW1UKY2_9CUCU</name>
<feature type="compositionally biased region" description="Basic and acidic residues" evidence="1">
    <location>
        <begin position="1"/>
        <end position="11"/>
    </location>
</feature>
<feature type="region of interest" description="Disordered" evidence="1">
    <location>
        <begin position="1"/>
        <end position="111"/>
    </location>
</feature>
<gene>
    <name evidence="2" type="ORF">WA026_005196</name>
</gene>
<sequence>MGSDPTAKDAKCANCGKTGHPASYRGCEKYISPKRQTRNINMGPKPNTNKNKNEENINRTVPEKAKPASSMQEKKETTEANRQPQLSIRQKKTIKKNANEQEQQKNETTKVAESTINMNATLKQLLYDNMKQLLEELQANLLQNILK</sequence>
<dbReference type="EMBL" id="JARQZJ010000092">
    <property type="protein sequence ID" value="KAK9884246.1"/>
    <property type="molecule type" value="Genomic_DNA"/>
</dbReference>
<dbReference type="AlphaFoldDB" id="A0AAW1UKY2"/>
<evidence type="ECO:0000256" key="1">
    <source>
        <dbReference type="SAM" id="MobiDB-lite"/>
    </source>
</evidence>
<evidence type="ECO:0000313" key="2">
    <source>
        <dbReference type="EMBL" id="KAK9884246.1"/>
    </source>
</evidence>
<feature type="compositionally biased region" description="Basic and acidic residues" evidence="1">
    <location>
        <begin position="97"/>
        <end position="110"/>
    </location>
</feature>
<accession>A0AAW1UKY2</accession>
<proteinExistence type="predicted"/>